<dbReference type="InterPro" id="IPR007693">
    <property type="entry name" value="DNA_helicase_DnaB-like_N"/>
</dbReference>
<dbReference type="InterPro" id="IPR027417">
    <property type="entry name" value="P-loop_NTPase"/>
</dbReference>
<dbReference type="SUPFAM" id="SSF48024">
    <property type="entry name" value="N-terminal domain of DnaB helicase"/>
    <property type="match status" value="1"/>
</dbReference>
<keyword evidence="8 12" id="KW-0238">DNA-binding</keyword>
<keyword evidence="7 12" id="KW-0067">ATP-binding</keyword>
<evidence type="ECO:0000256" key="2">
    <source>
        <dbReference type="ARBA" id="ARBA00022515"/>
    </source>
</evidence>
<protein>
    <recommendedName>
        <fullName evidence="11 12">Replicative DNA helicase</fullName>
        <ecNumber evidence="11 12">5.6.2.3</ecNumber>
    </recommendedName>
</protein>
<evidence type="ECO:0000256" key="8">
    <source>
        <dbReference type="ARBA" id="ARBA00023125"/>
    </source>
</evidence>
<keyword evidence="2 12" id="KW-0639">Primosome</keyword>
<evidence type="ECO:0000259" key="13">
    <source>
        <dbReference type="PROSITE" id="PS51199"/>
    </source>
</evidence>
<evidence type="ECO:0000313" key="14">
    <source>
        <dbReference type="EMBL" id="PKK91981.1"/>
    </source>
</evidence>
<comment type="similarity">
    <text evidence="1 12">Belongs to the helicase family. DnaB subfamily.</text>
</comment>
<evidence type="ECO:0000256" key="10">
    <source>
        <dbReference type="ARBA" id="ARBA00048954"/>
    </source>
</evidence>
<accession>A0A2N1PUG5</accession>
<gene>
    <name evidence="14" type="primary">dnaB</name>
    <name evidence="14" type="ORF">CVV64_00775</name>
</gene>
<dbReference type="Pfam" id="PF03796">
    <property type="entry name" value="DnaB_C"/>
    <property type="match status" value="1"/>
</dbReference>
<dbReference type="InterPro" id="IPR016136">
    <property type="entry name" value="DNA_helicase_N/primase_C"/>
</dbReference>
<dbReference type="Proteomes" id="UP000233256">
    <property type="component" value="Unassembled WGS sequence"/>
</dbReference>
<evidence type="ECO:0000256" key="12">
    <source>
        <dbReference type="RuleBase" id="RU362085"/>
    </source>
</evidence>
<comment type="caution">
    <text evidence="14">The sequence shown here is derived from an EMBL/GenBank/DDBJ whole genome shotgun (WGS) entry which is preliminary data.</text>
</comment>
<evidence type="ECO:0000256" key="4">
    <source>
        <dbReference type="ARBA" id="ARBA00022741"/>
    </source>
</evidence>
<comment type="function">
    <text evidence="12">The main replicative DNA helicase, it participates in initiation and elongation during chromosome replication. Travels ahead of the DNA replisome, separating dsDNA into templates for DNA synthesis. A processive ATP-dependent 5'-3' DNA helicase it has DNA-dependent ATPase activity.</text>
</comment>
<evidence type="ECO:0000256" key="3">
    <source>
        <dbReference type="ARBA" id="ARBA00022705"/>
    </source>
</evidence>
<organism evidence="14 15">
    <name type="scientific">Candidatus Wallbacteria bacterium HGW-Wallbacteria-1</name>
    <dbReference type="NCBI Taxonomy" id="2013854"/>
    <lineage>
        <taxon>Bacteria</taxon>
        <taxon>Candidatus Walliibacteriota</taxon>
    </lineage>
</organism>
<dbReference type="GO" id="GO:0043139">
    <property type="term" value="F:5'-3' DNA helicase activity"/>
    <property type="evidence" value="ECO:0007669"/>
    <property type="project" value="UniProtKB-EC"/>
</dbReference>
<dbReference type="InterPro" id="IPR007692">
    <property type="entry name" value="DNA_helicase_DnaB"/>
</dbReference>
<proteinExistence type="inferred from homology"/>
<dbReference type="GO" id="GO:0003677">
    <property type="term" value="F:DNA binding"/>
    <property type="evidence" value="ECO:0007669"/>
    <property type="project" value="UniProtKB-UniRule"/>
</dbReference>
<dbReference type="InterPro" id="IPR007694">
    <property type="entry name" value="DNA_helicase_DnaB-like_C"/>
</dbReference>
<sequence length="459" mass="51040">MSQPRVMPHNREAEMQVLGAMLMDPAIVVKVVEKIPEEAFYDNRLRLLYKGVSEVFTREFMIDNLLIAENLQSHGVLEEIGGTSFIMEVADSVATSANWETHTDILVEKFLQRRLINIGAEITEKGFDGGDGDIGQRIGESEQLVFDLSRRRNVRDFMSMDKVVTQTFSTISKRVGSDSNCVGIESDYTDLDALTSGAKPSELIILAARPAMGKTAFAMNLALNAAKKGHGVAIFSLEMGIEAIGMRFLSMEAGIDSQKLQKGNISNEEASVLAFKSSQMAQLPIFIDDTALVGVPQIAGKLRRLKAEHPIDLVIIDYLQLMKASDRTGEGRQQEVSEISRGLKLVARELDIPLLVLSQLSRAVEQRTDKRPMLSDLRESGAIEQDADQVLFLYREEYYKKENTDPRLKGVTEVVVSKNRMGPTGKAYLFFDGRHTKFHSVELGRADELNQITGTGEDY</sequence>
<dbReference type="Gene3D" id="3.40.50.300">
    <property type="entry name" value="P-loop containing nucleotide triphosphate hydrolases"/>
    <property type="match status" value="1"/>
</dbReference>
<dbReference type="GO" id="GO:0005829">
    <property type="term" value="C:cytosol"/>
    <property type="evidence" value="ECO:0007669"/>
    <property type="project" value="TreeGrafter"/>
</dbReference>
<evidence type="ECO:0000256" key="9">
    <source>
        <dbReference type="ARBA" id="ARBA00023235"/>
    </source>
</evidence>
<name>A0A2N1PUG5_9BACT</name>
<reference evidence="14 15" key="1">
    <citation type="journal article" date="2017" name="ISME J.">
        <title>Potential for microbial H2 and metal transformations associated with novel bacteria and archaea in deep terrestrial subsurface sediments.</title>
        <authorList>
            <person name="Hernsdorf A.W."/>
            <person name="Amano Y."/>
            <person name="Miyakawa K."/>
            <person name="Ise K."/>
            <person name="Suzuki Y."/>
            <person name="Anantharaman K."/>
            <person name="Probst A."/>
            <person name="Burstein D."/>
            <person name="Thomas B.C."/>
            <person name="Banfield J.F."/>
        </authorList>
    </citation>
    <scope>NUCLEOTIDE SEQUENCE [LARGE SCALE GENOMIC DNA]</scope>
    <source>
        <strain evidence="14">HGW-Wallbacteria-1</strain>
    </source>
</reference>
<dbReference type="PANTHER" id="PTHR30153:SF2">
    <property type="entry name" value="REPLICATIVE DNA HELICASE"/>
    <property type="match status" value="1"/>
</dbReference>
<dbReference type="EMBL" id="PGXC01000001">
    <property type="protein sequence ID" value="PKK91981.1"/>
    <property type="molecule type" value="Genomic_DNA"/>
</dbReference>
<dbReference type="SUPFAM" id="SSF52540">
    <property type="entry name" value="P-loop containing nucleoside triphosphate hydrolases"/>
    <property type="match status" value="1"/>
</dbReference>
<evidence type="ECO:0000256" key="6">
    <source>
        <dbReference type="ARBA" id="ARBA00022806"/>
    </source>
</evidence>
<feature type="domain" description="SF4 helicase" evidence="13">
    <location>
        <begin position="177"/>
        <end position="445"/>
    </location>
</feature>
<dbReference type="AlphaFoldDB" id="A0A2N1PUG5"/>
<dbReference type="GO" id="GO:1990077">
    <property type="term" value="C:primosome complex"/>
    <property type="evidence" value="ECO:0007669"/>
    <property type="project" value="UniProtKB-UniRule"/>
</dbReference>
<keyword evidence="4 12" id="KW-0547">Nucleotide-binding</keyword>
<keyword evidence="9" id="KW-0413">Isomerase</keyword>
<evidence type="ECO:0000313" key="15">
    <source>
        <dbReference type="Proteomes" id="UP000233256"/>
    </source>
</evidence>
<dbReference type="Gene3D" id="1.10.860.10">
    <property type="entry name" value="DNAb Helicase, Chain A"/>
    <property type="match status" value="1"/>
</dbReference>
<evidence type="ECO:0000256" key="11">
    <source>
        <dbReference type="NCBIfam" id="TIGR00665"/>
    </source>
</evidence>
<dbReference type="GO" id="GO:0016887">
    <property type="term" value="F:ATP hydrolysis activity"/>
    <property type="evidence" value="ECO:0007669"/>
    <property type="project" value="RHEA"/>
</dbReference>
<dbReference type="GO" id="GO:0005524">
    <property type="term" value="F:ATP binding"/>
    <property type="evidence" value="ECO:0007669"/>
    <property type="project" value="UniProtKB-UniRule"/>
</dbReference>
<dbReference type="CDD" id="cd00984">
    <property type="entry name" value="DnaB_C"/>
    <property type="match status" value="1"/>
</dbReference>
<dbReference type="Pfam" id="PF00772">
    <property type="entry name" value="DnaB"/>
    <property type="match status" value="1"/>
</dbReference>
<keyword evidence="3 12" id="KW-0235">DNA replication</keyword>
<evidence type="ECO:0000256" key="7">
    <source>
        <dbReference type="ARBA" id="ARBA00022840"/>
    </source>
</evidence>
<keyword evidence="5 12" id="KW-0378">Hydrolase</keyword>
<evidence type="ECO:0000256" key="1">
    <source>
        <dbReference type="ARBA" id="ARBA00008428"/>
    </source>
</evidence>
<dbReference type="InterPro" id="IPR036185">
    <property type="entry name" value="DNA_heli_DnaB-like_N_sf"/>
</dbReference>
<comment type="catalytic activity">
    <reaction evidence="10 12">
        <text>ATP + H2O = ADP + phosphate + H(+)</text>
        <dbReference type="Rhea" id="RHEA:13065"/>
        <dbReference type="ChEBI" id="CHEBI:15377"/>
        <dbReference type="ChEBI" id="CHEBI:15378"/>
        <dbReference type="ChEBI" id="CHEBI:30616"/>
        <dbReference type="ChEBI" id="CHEBI:43474"/>
        <dbReference type="ChEBI" id="CHEBI:456216"/>
        <dbReference type="EC" id="5.6.2.3"/>
    </reaction>
</comment>
<dbReference type="GO" id="GO:0006269">
    <property type="term" value="P:DNA replication, synthesis of primer"/>
    <property type="evidence" value="ECO:0007669"/>
    <property type="project" value="UniProtKB-UniRule"/>
</dbReference>
<keyword evidence="6 12" id="KW-0347">Helicase</keyword>
<dbReference type="PROSITE" id="PS51199">
    <property type="entry name" value="SF4_HELICASE"/>
    <property type="match status" value="1"/>
</dbReference>
<dbReference type="PANTHER" id="PTHR30153">
    <property type="entry name" value="REPLICATIVE DNA HELICASE DNAB"/>
    <property type="match status" value="1"/>
</dbReference>
<dbReference type="EC" id="5.6.2.3" evidence="11 12"/>
<dbReference type="NCBIfam" id="TIGR00665">
    <property type="entry name" value="DnaB"/>
    <property type="match status" value="1"/>
</dbReference>
<evidence type="ECO:0000256" key="5">
    <source>
        <dbReference type="ARBA" id="ARBA00022801"/>
    </source>
</evidence>